<reference evidence="15" key="1">
    <citation type="journal article" date="2023" name="IScience">
        <title>Live-bearing cockroach genome reveals convergent evolutionary mechanisms linked to viviparity in insects and beyond.</title>
        <authorList>
            <person name="Fouks B."/>
            <person name="Harrison M.C."/>
            <person name="Mikhailova A.A."/>
            <person name="Marchal E."/>
            <person name="English S."/>
            <person name="Carruthers M."/>
            <person name="Jennings E.C."/>
            <person name="Chiamaka E.L."/>
            <person name="Frigard R.A."/>
            <person name="Pippel M."/>
            <person name="Attardo G.M."/>
            <person name="Benoit J.B."/>
            <person name="Bornberg-Bauer E."/>
            <person name="Tobe S.S."/>
        </authorList>
    </citation>
    <scope>NUCLEOTIDE SEQUENCE</scope>
    <source>
        <strain evidence="15">Stay&amp;Tobe</strain>
    </source>
</reference>
<keyword evidence="2" id="KW-0964">Secreted</keyword>
<feature type="domain" description="EGF-like" evidence="12">
    <location>
        <begin position="698"/>
        <end position="738"/>
    </location>
</feature>
<organism evidence="15 16">
    <name type="scientific">Diploptera punctata</name>
    <name type="common">Pacific beetle cockroach</name>
    <dbReference type="NCBI Taxonomy" id="6984"/>
    <lineage>
        <taxon>Eukaryota</taxon>
        <taxon>Metazoa</taxon>
        <taxon>Ecdysozoa</taxon>
        <taxon>Arthropoda</taxon>
        <taxon>Hexapoda</taxon>
        <taxon>Insecta</taxon>
        <taxon>Pterygota</taxon>
        <taxon>Neoptera</taxon>
        <taxon>Polyneoptera</taxon>
        <taxon>Dictyoptera</taxon>
        <taxon>Blattodea</taxon>
        <taxon>Blaberoidea</taxon>
        <taxon>Blaberidae</taxon>
        <taxon>Diplopterinae</taxon>
        <taxon>Diploptera</taxon>
    </lineage>
</organism>
<feature type="domain" description="Ig-like" evidence="13">
    <location>
        <begin position="1"/>
        <end position="93"/>
    </location>
</feature>
<dbReference type="PROSITE" id="PS00010">
    <property type="entry name" value="ASX_HYDROXYL"/>
    <property type="match status" value="2"/>
</dbReference>
<keyword evidence="10" id="KW-0393">Immunoglobulin domain</keyword>
<dbReference type="SMART" id="SM00409">
    <property type="entry name" value="IG"/>
    <property type="match status" value="2"/>
</dbReference>
<evidence type="ECO:0000256" key="6">
    <source>
        <dbReference type="ARBA" id="ARBA00022737"/>
    </source>
</evidence>
<dbReference type="SUPFAM" id="SSF48726">
    <property type="entry name" value="Immunoglobulin"/>
    <property type="match status" value="2"/>
</dbReference>
<dbReference type="InterPro" id="IPR036179">
    <property type="entry name" value="Ig-like_dom_sf"/>
</dbReference>
<dbReference type="InterPro" id="IPR036383">
    <property type="entry name" value="TSP1_rpt_sf"/>
</dbReference>
<dbReference type="Pfam" id="PF07645">
    <property type="entry name" value="EGF_CA"/>
    <property type="match status" value="2"/>
</dbReference>
<evidence type="ECO:0000256" key="2">
    <source>
        <dbReference type="ARBA" id="ARBA00022525"/>
    </source>
</evidence>
<feature type="non-terminal residue" evidence="15">
    <location>
        <position position="875"/>
    </location>
</feature>
<dbReference type="SUPFAM" id="SSF82895">
    <property type="entry name" value="TSP-1 type 1 repeat"/>
    <property type="match status" value="4"/>
</dbReference>
<dbReference type="PROSITE" id="PS01186">
    <property type="entry name" value="EGF_2"/>
    <property type="match status" value="2"/>
</dbReference>
<evidence type="ECO:0000259" key="14">
    <source>
        <dbReference type="PROSITE" id="PS50993"/>
    </source>
</evidence>
<accession>A0AAD7Z9Y3</accession>
<dbReference type="EMBL" id="JASPKZ010009790">
    <property type="protein sequence ID" value="KAJ9576472.1"/>
    <property type="molecule type" value="Genomic_DNA"/>
</dbReference>
<dbReference type="FunFam" id="2.20.100.10:FF:000007">
    <property type="entry name" value="Thrombospondin 1"/>
    <property type="match status" value="3"/>
</dbReference>
<dbReference type="InterPro" id="IPR000742">
    <property type="entry name" value="EGF"/>
</dbReference>
<dbReference type="InterPro" id="IPR049883">
    <property type="entry name" value="NOTCH1_EGF-like"/>
</dbReference>
<gene>
    <name evidence="15" type="ORF">L9F63_006685</name>
</gene>
<feature type="domain" description="Ig-like" evidence="13">
    <location>
        <begin position="98"/>
        <end position="189"/>
    </location>
</feature>
<dbReference type="Gene3D" id="2.20.100.10">
    <property type="entry name" value="Thrombospondin type-1 (TSP1) repeat"/>
    <property type="match status" value="4"/>
</dbReference>
<dbReference type="CDD" id="cd00054">
    <property type="entry name" value="EGF_CA"/>
    <property type="match status" value="3"/>
</dbReference>
<feature type="domain" description="Nidogen G2 beta-barrel" evidence="14">
    <location>
        <begin position="422"/>
        <end position="642"/>
    </location>
</feature>
<keyword evidence="3" id="KW-0272">Extracellular matrix</keyword>
<dbReference type="CDD" id="cd00096">
    <property type="entry name" value="Ig"/>
    <property type="match status" value="1"/>
</dbReference>
<comment type="caution">
    <text evidence="11">Lacks conserved residue(s) required for the propagation of feature annotation.</text>
</comment>
<dbReference type="Pfam" id="PF14670">
    <property type="entry name" value="FXa_inhibition"/>
    <property type="match status" value="1"/>
</dbReference>
<dbReference type="SMART" id="SM00682">
    <property type="entry name" value="G2F"/>
    <property type="match status" value="1"/>
</dbReference>
<dbReference type="InterPro" id="IPR007110">
    <property type="entry name" value="Ig-like_dom"/>
</dbReference>
<dbReference type="Pfam" id="PF07474">
    <property type="entry name" value="G2F"/>
    <property type="match status" value="1"/>
</dbReference>
<evidence type="ECO:0000256" key="5">
    <source>
        <dbReference type="ARBA" id="ARBA00022729"/>
    </source>
</evidence>
<dbReference type="Gene3D" id="2.40.155.10">
    <property type="entry name" value="Green fluorescent protein"/>
    <property type="match status" value="1"/>
</dbReference>
<dbReference type="FunFam" id="2.10.25.10:FF:000010">
    <property type="entry name" value="Pro-epidermal growth factor"/>
    <property type="match status" value="1"/>
</dbReference>
<keyword evidence="7" id="KW-0106">Calcium</keyword>
<dbReference type="PROSITE" id="PS50835">
    <property type="entry name" value="IG_LIKE"/>
    <property type="match status" value="2"/>
</dbReference>
<dbReference type="InterPro" id="IPR006605">
    <property type="entry name" value="G2_nidogen/fibulin_G2F"/>
</dbReference>
<dbReference type="SUPFAM" id="SSF54511">
    <property type="entry name" value="GFP-like"/>
    <property type="match status" value="1"/>
</dbReference>
<dbReference type="InterPro" id="IPR018097">
    <property type="entry name" value="EGF_Ca-bd_CS"/>
</dbReference>
<comment type="caution">
    <text evidence="15">The sequence shown here is derived from an EMBL/GenBank/DDBJ whole genome shotgun (WGS) entry which is preliminary data.</text>
</comment>
<evidence type="ECO:0000313" key="16">
    <source>
        <dbReference type="Proteomes" id="UP001233999"/>
    </source>
</evidence>
<dbReference type="AlphaFoldDB" id="A0AAD7Z9Y3"/>
<dbReference type="InterPro" id="IPR000884">
    <property type="entry name" value="TSP1_rpt"/>
</dbReference>
<dbReference type="InterPro" id="IPR009017">
    <property type="entry name" value="GFP"/>
</dbReference>
<keyword evidence="4 11" id="KW-0245">EGF-like domain</keyword>
<protein>
    <recommendedName>
        <fullName evidence="17">Hemicentin-1</fullName>
    </recommendedName>
</protein>
<evidence type="ECO:0000256" key="9">
    <source>
        <dbReference type="ARBA" id="ARBA00023180"/>
    </source>
</evidence>
<dbReference type="SMART" id="SM00181">
    <property type="entry name" value="EGF"/>
    <property type="match status" value="3"/>
</dbReference>
<evidence type="ECO:0000256" key="10">
    <source>
        <dbReference type="ARBA" id="ARBA00023319"/>
    </source>
</evidence>
<dbReference type="SMART" id="SM00209">
    <property type="entry name" value="TSP1"/>
    <property type="match status" value="4"/>
</dbReference>
<sequence>PPVMADMGELNNIKVTSGDTLVLQCNVTGGYPHPHIAWYKGAMPVTTEKWPHITLKDHNRTLVIPNVSTKHGGKYFCLASNMAGDKEQSFTVDIEEPPEAPPDVPDKSNLTVQLHRRLVLKCPITGSPQPKITWYKEGNSIEKQVGSNVHISSDGKQLHLMHALIKNTGNYSCVAENSAGAKELQFQVNVEVPAEWGSWSSWSDCTVTCGLGEQYRIRVCGEDAETIVDETNCQGESKEMQSCHMSECPVDGAWSEWTDWTSCSVSCGRGTRRRYRKCNNPVPAYGGKPCLGSDGQQEYCNQMTCPVNGKWSDWSIWSPCSATCNNGTQIRYRRCNNPPPAFGGKGCSGTDRESKECNSYKCPVNGQWSSWTEWSSCSVTCGHGSKRRFRACTNPPPQFKGAPCRGENLQIEKCIPRSCGDVPQAASLRVKGSLNGENLPEDVIAANISDRGPRRTVSARVKDIIKKQARWFPYLPFILSPVSWNTAYEVDEANNGYTLTNGNFRQQSQIEFATGQELIVRHVGHGIDDTGVLQVDIEVNGEVPLVQPEASISIEPFEEDYVQTSPNSLYAYSTNNLNVDGRKLPYSWNNTVSYENDQGIMPYLVEKLSTRDIDMEYDPDMQEMTYITSTVIARKFDRDQCPEGFISDETHQHYIDECQERQTNRCHYTQICENLFGSYRCFCHPGYKSKGIGKRCLDINECAENPSICSHQCRNVKGSYKCLCPRGYVLMEDGRTCSGLHYWNEYLNPNTDKTNSNGVHSLQTSYRQNTYYHDDNEAPPPQPYITIEDTWNCPEGFEPVNGLCKDIDECTTSPHVCNVDQTCINIKGSYRCLETPCPTGYERDFESRNCVQFCDEPGVNVKMEHFLLKPSVMLC</sequence>
<evidence type="ECO:0000256" key="8">
    <source>
        <dbReference type="ARBA" id="ARBA00023157"/>
    </source>
</evidence>
<dbReference type="Pfam" id="PF07679">
    <property type="entry name" value="I-set"/>
    <property type="match status" value="2"/>
</dbReference>
<dbReference type="FunFam" id="2.10.25.10:FF:000139">
    <property type="entry name" value="Fibulin-1"/>
    <property type="match status" value="1"/>
</dbReference>
<dbReference type="SMART" id="SM00179">
    <property type="entry name" value="EGF_CA"/>
    <property type="match status" value="3"/>
</dbReference>
<dbReference type="Gene3D" id="2.60.40.10">
    <property type="entry name" value="Immunoglobulins"/>
    <property type="match status" value="2"/>
</dbReference>
<keyword evidence="9" id="KW-0325">Glycoprotein</keyword>
<dbReference type="InterPro" id="IPR000152">
    <property type="entry name" value="EGF-type_Asp/Asn_hydroxyl_site"/>
</dbReference>
<dbReference type="InterPro" id="IPR052065">
    <property type="entry name" value="Compl_asym_regulator"/>
</dbReference>
<evidence type="ECO:0000259" key="13">
    <source>
        <dbReference type="PROSITE" id="PS50835"/>
    </source>
</evidence>
<evidence type="ECO:0000313" key="15">
    <source>
        <dbReference type="EMBL" id="KAJ9576472.1"/>
    </source>
</evidence>
<keyword evidence="16" id="KW-1185">Reference proteome</keyword>
<feature type="domain" description="EGF-like" evidence="12">
    <location>
        <begin position="654"/>
        <end position="697"/>
    </location>
</feature>
<comment type="subcellular location">
    <subcellularLocation>
        <location evidence="1">Secreted</location>
        <location evidence="1">Extracellular space</location>
        <location evidence="1">Extracellular matrix</location>
    </subcellularLocation>
</comment>
<dbReference type="PANTHER" id="PTHR22906:SF53">
    <property type="entry name" value="HEMICENTIN-1"/>
    <property type="match status" value="1"/>
</dbReference>
<dbReference type="InterPro" id="IPR003598">
    <property type="entry name" value="Ig_sub2"/>
</dbReference>
<name>A0AAD7Z9Y3_DIPPU</name>
<dbReference type="PRINTS" id="PR01705">
    <property type="entry name" value="TSP1REPEAT"/>
</dbReference>
<dbReference type="FunFam" id="2.60.40.10:FF:000130">
    <property type="entry name" value="Hemicentin 1"/>
    <property type="match status" value="1"/>
</dbReference>
<dbReference type="PANTHER" id="PTHR22906">
    <property type="entry name" value="PROPERDIN"/>
    <property type="match status" value="1"/>
</dbReference>
<reference evidence="15" key="2">
    <citation type="submission" date="2023-05" db="EMBL/GenBank/DDBJ databases">
        <authorList>
            <person name="Fouks B."/>
        </authorList>
    </citation>
    <scope>NUCLEOTIDE SEQUENCE</scope>
    <source>
        <strain evidence="15">Stay&amp;Tobe</strain>
        <tissue evidence="15">Testes</tissue>
    </source>
</reference>
<dbReference type="Gene3D" id="2.10.25.10">
    <property type="entry name" value="Laminin"/>
    <property type="match status" value="3"/>
</dbReference>
<dbReference type="Pfam" id="PF00090">
    <property type="entry name" value="TSP_1"/>
    <property type="match status" value="4"/>
</dbReference>
<evidence type="ECO:0000256" key="1">
    <source>
        <dbReference type="ARBA" id="ARBA00004498"/>
    </source>
</evidence>
<evidence type="ECO:0000256" key="11">
    <source>
        <dbReference type="PROSITE-ProRule" id="PRU00076"/>
    </source>
</evidence>
<dbReference type="InterPro" id="IPR013098">
    <property type="entry name" value="Ig_I-set"/>
</dbReference>
<evidence type="ECO:0000256" key="4">
    <source>
        <dbReference type="ARBA" id="ARBA00022536"/>
    </source>
</evidence>
<dbReference type="PROSITE" id="PS01187">
    <property type="entry name" value="EGF_CA"/>
    <property type="match status" value="2"/>
</dbReference>
<dbReference type="FunFam" id="2.60.40.10:FF:000107">
    <property type="entry name" value="Myosin, light chain kinase a"/>
    <property type="match status" value="1"/>
</dbReference>
<dbReference type="GO" id="GO:0005509">
    <property type="term" value="F:calcium ion binding"/>
    <property type="evidence" value="ECO:0007669"/>
    <property type="project" value="InterPro"/>
</dbReference>
<dbReference type="InterPro" id="IPR009030">
    <property type="entry name" value="Growth_fac_rcpt_cys_sf"/>
</dbReference>
<dbReference type="SUPFAM" id="SSF57196">
    <property type="entry name" value="EGF/Laminin"/>
    <property type="match status" value="1"/>
</dbReference>
<evidence type="ECO:0008006" key="17">
    <source>
        <dbReference type="Google" id="ProtNLM"/>
    </source>
</evidence>
<keyword evidence="5" id="KW-0732">Signal</keyword>
<keyword evidence="8" id="KW-1015">Disulfide bond</keyword>
<dbReference type="PROSITE" id="PS50026">
    <property type="entry name" value="EGF_3"/>
    <property type="match status" value="2"/>
</dbReference>
<evidence type="ECO:0000259" key="12">
    <source>
        <dbReference type="PROSITE" id="PS50026"/>
    </source>
</evidence>
<dbReference type="InterPro" id="IPR001881">
    <property type="entry name" value="EGF-like_Ca-bd_dom"/>
</dbReference>
<dbReference type="SMART" id="SM00408">
    <property type="entry name" value="IGc2"/>
    <property type="match status" value="2"/>
</dbReference>
<dbReference type="FunFam" id="2.10.25.10:FF:000210">
    <property type="entry name" value="Hemicentin 1"/>
    <property type="match status" value="1"/>
</dbReference>
<keyword evidence="6" id="KW-0677">Repeat</keyword>
<dbReference type="Proteomes" id="UP001233999">
    <property type="component" value="Unassembled WGS sequence"/>
</dbReference>
<proteinExistence type="predicted"/>
<evidence type="ECO:0000256" key="7">
    <source>
        <dbReference type="ARBA" id="ARBA00022837"/>
    </source>
</evidence>
<evidence type="ECO:0000256" key="3">
    <source>
        <dbReference type="ARBA" id="ARBA00022530"/>
    </source>
</evidence>
<dbReference type="PROSITE" id="PS50092">
    <property type="entry name" value="TSP1"/>
    <property type="match status" value="4"/>
</dbReference>
<dbReference type="InterPro" id="IPR003599">
    <property type="entry name" value="Ig_sub"/>
</dbReference>
<dbReference type="PROSITE" id="PS50993">
    <property type="entry name" value="NIDOGEN_G2"/>
    <property type="match status" value="1"/>
</dbReference>
<dbReference type="SUPFAM" id="SSF57184">
    <property type="entry name" value="Growth factor receptor domain"/>
    <property type="match status" value="1"/>
</dbReference>
<dbReference type="InterPro" id="IPR013783">
    <property type="entry name" value="Ig-like_fold"/>
</dbReference>